<feature type="domain" description="VWFA" evidence="2">
    <location>
        <begin position="389"/>
        <end position="568"/>
    </location>
</feature>
<dbReference type="Gene3D" id="1.10.8.80">
    <property type="entry name" value="Magnesium chelatase subunit I, C-Terminal domain"/>
    <property type="match status" value="1"/>
</dbReference>
<dbReference type="AlphaFoldDB" id="A0A547PD05"/>
<dbReference type="InterPro" id="IPR027417">
    <property type="entry name" value="P-loop_NTPase"/>
</dbReference>
<dbReference type="Gene3D" id="3.40.50.300">
    <property type="entry name" value="P-loop containing nucleotide triphosphate hydrolases"/>
    <property type="match status" value="1"/>
</dbReference>
<dbReference type="InterPro" id="IPR041628">
    <property type="entry name" value="ChlI/MoxR_AAA_lid"/>
</dbReference>
<proteinExistence type="predicted"/>
<protein>
    <submittedName>
        <fullName evidence="3">Magnesium chelatase subunit D</fullName>
    </submittedName>
</protein>
<dbReference type="PANTHER" id="PTHR43473:SF2">
    <property type="entry name" value="MAGNESIUM-CHELATASE SUBUNIT CHLD, CHLOROPLASTIC"/>
    <property type="match status" value="1"/>
</dbReference>
<feature type="compositionally biased region" description="Pro residues" evidence="1">
    <location>
        <begin position="249"/>
        <end position="259"/>
    </location>
</feature>
<dbReference type="SMART" id="SM00327">
    <property type="entry name" value="VWA"/>
    <property type="match status" value="1"/>
</dbReference>
<evidence type="ECO:0000259" key="2">
    <source>
        <dbReference type="PROSITE" id="PS50234"/>
    </source>
</evidence>
<feature type="region of interest" description="Disordered" evidence="1">
    <location>
        <begin position="303"/>
        <end position="332"/>
    </location>
</feature>
<feature type="region of interest" description="Disordered" evidence="1">
    <location>
        <begin position="239"/>
        <end position="275"/>
    </location>
</feature>
<accession>A0A547PD05</accession>
<evidence type="ECO:0000313" key="3">
    <source>
        <dbReference type="EMBL" id="TRD12010.1"/>
    </source>
</evidence>
<dbReference type="SUPFAM" id="SSF52540">
    <property type="entry name" value="P-loop containing nucleoside triphosphate hydrolases"/>
    <property type="match status" value="1"/>
</dbReference>
<dbReference type="Pfam" id="PF13519">
    <property type="entry name" value="VWA_2"/>
    <property type="match status" value="1"/>
</dbReference>
<comment type="caution">
    <text evidence="3">The sequence shown here is derived from an EMBL/GenBank/DDBJ whole genome shotgun (WGS) entry which is preliminary data.</text>
</comment>
<dbReference type="Proteomes" id="UP000316343">
    <property type="component" value="Unassembled WGS sequence"/>
</dbReference>
<name>A0A547PD05_9SPHN</name>
<dbReference type="NCBIfam" id="NF009943">
    <property type="entry name" value="PRK13406.1"/>
    <property type="match status" value="1"/>
</dbReference>
<keyword evidence="4" id="KW-1185">Reference proteome</keyword>
<dbReference type="RefSeq" id="WP_142788283.1">
    <property type="nucleotide sequence ID" value="NZ_VHJK01000001.1"/>
</dbReference>
<dbReference type="OrthoDB" id="9775079at2"/>
<evidence type="ECO:0000313" key="4">
    <source>
        <dbReference type="Proteomes" id="UP000316343"/>
    </source>
</evidence>
<dbReference type="SUPFAM" id="SSF53300">
    <property type="entry name" value="vWA-like"/>
    <property type="match status" value="1"/>
</dbReference>
<dbReference type="PROSITE" id="PS50234">
    <property type="entry name" value="VWFA"/>
    <property type="match status" value="1"/>
</dbReference>
<reference evidence="3 4" key="1">
    <citation type="submission" date="2019-06" db="EMBL/GenBank/DDBJ databases">
        <title>Erythrobacter insulae sp. nov., isolated from a tidal flat.</title>
        <authorList>
            <person name="Yoon J.-H."/>
        </authorList>
    </citation>
    <scope>NUCLEOTIDE SEQUENCE [LARGE SCALE GENOMIC DNA]</scope>
    <source>
        <strain evidence="3 4">JBTF-M21</strain>
    </source>
</reference>
<dbReference type="EMBL" id="VHJK01000001">
    <property type="protein sequence ID" value="TRD12010.1"/>
    <property type="molecule type" value="Genomic_DNA"/>
</dbReference>
<sequence length="575" mass="59639">MAGQPPETSSFDPVWDGLLAARLFAFAPKSFGGMVLRGASPARDALVSALCAEMETRRLPGHVDDERLLGGIDLAASLAAGKPIIQTGLLTEAKDGALIVPMAERLDETIAGRLAQACDEGGTALIMLDDSVEAEDAPPASLMERCAFHCDVTASREWEPLDLDNRAAIALAKVAPLNDEALMALAATAAAFGVHSLRPLLFAGETARAHAALSGRTDAIEADLSAAARLVLGPRATQLPAPQEDTAPEQPPEQPPEPPESNSDEPSDTQNNRSDQPLEEMLVEAAAAAIPADLLAQLAKGLAPRKSGGSGSGQKRKSGMRGKPLGARPGMPRGGARLALIDTLRAAVPWQQVRRKERQEAGNPADPNAILTRKDDLRVRRFDEKAARVTIFAVDASGSAAAARLAEAKGAVELMLAQAYVTRSEVALVSFRGDSAELLLPPTRSLTRARRALAELPGGGGTPLAMGLNAAREAAESVIARGRTASLVILTDGRANIGGDGSPGRKQAGEDAEAAAKAIARSGIDSLVVDISSRPGPDAPALADTLQGRFLALPRADAKTLHKAISAVNPAKASA</sequence>
<dbReference type="InterPro" id="IPR002035">
    <property type="entry name" value="VWF_A"/>
</dbReference>
<dbReference type="InterPro" id="IPR036465">
    <property type="entry name" value="vWFA_dom_sf"/>
</dbReference>
<evidence type="ECO:0000256" key="1">
    <source>
        <dbReference type="SAM" id="MobiDB-lite"/>
    </source>
</evidence>
<gene>
    <name evidence="3" type="ORF">FGU71_09170</name>
</gene>
<organism evidence="3 4">
    <name type="scientific">Erythrobacter insulae</name>
    <dbReference type="NCBI Taxonomy" id="2584124"/>
    <lineage>
        <taxon>Bacteria</taxon>
        <taxon>Pseudomonadati</taxon>
        <taxon>Pseudomonadota</taxon>
        <taxon>Alphaproteobacteria</taxon>
        <taxon>Sphingomonadales</taxon>
        <taxon>Erythrobacteraceae</taxon>
        <taxon>Erythrobacter/Porphyrobacter group</taxon>
        <taxon>Erythrobacter</taxon>
    </lineage>
</organism>
<dbReference type="Pfam" id="PF17863">
    <property type="entry name" value="AAA_lid_2"/>
    <property type="match status" value="1"/>
</dbReference>
<dbReference type="PANTHER" id="PTHR43473">
    <property type="entry name" value="MAGNESIUM-CHELATASE SUBUNIT CHLD, CHLOROPLASTIC"/>
    <property type="match status" value="1"/>
</dbReference>
<feature type="compositionally biased region" description="Low complexity" evidence="1">
    <location>
        <begin position="321"/>
        <end position="332"/>
    </location>
</feature>
<dbReference type="Gene3D" id="3.40.50.410">
    <property type="entry name" value="von Willebrand factor, type A domain"/>
    <property type="match status" value="1"/>
</dbReference>